<dbReference type="RefSeq" id="WP_267899727.1">
    <property type="nucleotide sequence ID" value="NZ_PECK01000008.1"/>
</dbReference>
<evidence type="ECO:0000313" key="2">
    <source>
        <dbReference type="EMBL" id="TEA07366.1"/>
    </source>
</evidence>
<dbReference type="Proteomes" id="UP000295685">
    <property type="component" value="Unassembled WGS sequence"/>
</dbReference>
<dbReference type="AlphaFoldDB" id="A0A4V3HZ77"/>
<accession>A0A4V3HZ77</accession>
<comment type="caution">
    <text evidence="1">The sequence shown here is derived from an EMBL/GenBank/DDBJ whole genome shotgun (WGS) entry which is preliminary data.</text>
</comment>
<dbReference type="EMBL" id="PECK01000008">
    <property type="protein sequence ID" value="TDZ92137.1"/>
    <property type="molecule type" value="Genomic_DNA"/>
</dbReference>
<dbReference type="EMBL" id="PECM01000005">
    <property type="protein sequence ID" value="TEA07366.1"/>
    <property type="molecule type" value="Genomic_DNA"/>
</dbReference>
<evidence type="ECO:0000313" key="4">
    <source>
        <dbReference type="Proteomes" id="UP000295685"/>
    </source>
</evidence>
<evidence type="ECO:0000313" key="1">
    <source>
        <dbReference type="EMBL" id="TDZ92137.1"/>
    </source>
</evidence>
<protein>
    <submittedName>
        <fullName evidence="1">Uncharacterized protein</fullName>
    </submittedName>
</protein>
<name>A0A4V3HZ77_9MYCO</name>
<organism evidence="1 4">
    <name type="scientific">Mycobacteroides salmoniphilum</name>
    <dbReference type="NCBI Taxonomy" id="404941"/>
    <lineage>
        <taxon>Bacteria</taxon>
        <taxon>Bacillati</taxon>
        <taxon>Actinomycetota</taxon>
        <taxon>Actinomycetes</taxon>
        <taxon>Mycobacteriales</taxon>
        <taxon>Mycobacteriaceae</taxon>
        <taxon>Mycobacteroides</taxon>
    </lineage>
</organism>
<dbReference type="Proteomes" id="UP000294844">
    <property type="component" value="Unassembled WGS sequence"/>
</dbReference>
<gene>
    <name evidence="2" type="ORF">CCUG60883_01399</name>
    <name evidence="1" type="ORF">CCUG60885_04251</name>
</gene>
<proteinExistence type="predicted"/>
<reference evidence="3 4" key="1">
    <citation type="journal article" date="2019" name="Sci. Rep.">
        <title>Extended insight into the Mycobacterium chelonae-abscessus complex through whole genome sequencing of Mycobacterium salmoniphilum outbreak and Mycobacterium salmoniphilum-like strains.</title>
        <authorList>
            <person name="Behra P.R.K."/>
            <person name="Das S."/>
            <person name="Pettersson B.M.F."/>
            <person name="Shirreff L."/>
            <person name="DuCote T."/>
            <person name="Jacobsson K.G."/>
            <person name="Ennis D.G."/>
            <person name="Kirsebom L.A."/>
        </authorList>
    </citation>
    <scope>NUCLEOTIDE SEQUENCE [LARGE SCALE GENOMIC DNA]</scope>
    <source>
        <strain evidence="2 3">CCUG 60883</strain>
        <strain evidence="1 4">CCUG 60885</strain>
    </source>
</reference>
<evidence type="ECO:0000313" key="3">
    <source>
        <dbReference type="Proteomes" id="UP000294844"/>
    </source>
</evidence>
<sequence length="42" mass="4693">MPKGNPETMGEVAILVEKLGSYRYVGTNGQIWHLTYLGEVQL</sequence>
<keyword evidence="3" id="KW-1185">Reference proteome</keyword>